<dbReference type="SUPFAM" id="SSF55781">
    <property type="entry name" value="GAF domain-like"/>
    <property type="match status" value="1"/>
</dbReference>
<dbReference type="Gene3D" id="1.10.10.10">
    <property type="entry name" value="Winged helix-like DNA-binding domain superfamily/Winged helix DNA-binding domain"/>
    <property type="match status" value="1"/>
</dbReference>
<dbReference type="InterPro" id="IPR050707">
    <property type="entry name" value="HTH_MetabolicPath_Reg"/>
</dbReference>
<name>A0ABU2NEG0_9PSEU</name>
<evidence type="ECO:0000256" key="1">
    <source>
        <dbReference type="ARBA" id="ARBA00023015"/>
    </source>
</evidence>
<reference evidence="7" key="1">
    <citation type="submission" date="2023-07" db="EMBL/GenBank/DDBJ databases">
        <title>30 novel species of actinomycetes from the DSMZ collection.</title>
        <authorList>
            <person name="Nouioui I."/>
        </authorList>
    </citation>
    <scope>NUCLEOTIDE SEQUENCE [LARGE SCALE GENOMIC DNA]</scope>
    <source>
        <strain evidence="7">DSM 45834</strain>
    </source>
</reference>
<dbReference type="InterPro" id="IPR005471">
    <property type="entry name" value="Tscrpt_reg_IclR_N"/>
</dbReference>
<evidence type="ECO:0000313" key="6">
    <source>
        <dbReference type="EMBL" id="MDT0352126.1"/>
    </source>
</evidence>
<dbReference type="RefSeq" id="WP_311558631.1">
    <property type="nucleotide sequence ID" value="NZ_JAVREJ010000016.1"/>
</dbReference>
<evidence type="ECO:0000256" key="3">
    <source>
        <dbReference type="ARBA" id="ARBA00023163"/>
    </source>
</evidence>
<gene>
    <name evidence="6" type="ORF">RM445_21585</name>
</gene>
<dbReference type="PROSITE" id="PS51077">
    <property type="entry name" value="HTH_ICLR"/>
    <property type="match status" value="1"/>
</dbReference>
<sequence>MSQSLDKALQILKHLGAGPASLDQLAAKLGVHKTTVLRLLRTLADEHFVFRDGNHRYHLGSQVFELSSRGLEQREVRGIAAPHLTAFNREHGRTTHLSELSGSEIVYIDKLESHDHLRMASRIGLRAPVHSTAAGKVLAADLPPAELEGVLAGVTFDRMTANTLTSREEFLSELAQVREQGWAHDREENENSINCIGAPVRDASGRAVAAVSVSVPDIVLTYDQLLELLPALRAVTGKISWDCGYRPGPDTSRGHPA</sequence>
<dbReference type="Pfam" id="PF01614">
    <property type="entry name" value="IclR_C"/>
    <property type="match status" value="1"/>
</dbReference>
<comment type="caution">
    <text evidence="6">The sequence shown here is derived from an EMBL/GenBank/DDBJ whole genome shotgun (WGS) entry which is preliminary data.</text>
</comment>
<dbReference type="SUPFAM" id="SSF46785">
    <property type="entry name" value="Winged helix' DNA-binding domain"/>
    <property type="match status" value="1"/>
</dbReference>
<dbReference type="SMART" id="SM00346">
    <property type="entry name" value="HTH_ICLR"/>
    <property type="match status" value="1"/>
</dbReference>
<keyword evidence="3" id="KW-0804">Transcription</keyword>
<evidence type="ECO:0000313" key="7">
    <source>
        <dbReference type="Proteomes" id="UP001183202"/>
    </source>
</evidence>
<dbReference type="InterPro" id="IPR036390">
    <property type="entry name" value="WH_DNA-bd_sf"/>
</dbReference>
<dbReference type="InterPro" id="IPR036388">
    <property type="entry name" value="WH-like_DNA-bd_sf"/>
</dbReference>
<dbReference type="PANTHER" id="PTHR30136:SF24">
    <property type="entry name" value="HTH-TYPE TRANSCRIPTIONAL REPRESSOR ALLR"/>
    <property type="match status" value="1"/>
</dbReference>
<keyword evidence="1" id="KW-0805">Transcription regulation</keyword>
<dbReference type="PANTHER" id="PTHR30136">
    <property type="entry name" value="HELIX-TURN-HELIX TRANSCRIPTIONAL REGULATOR, ICLR FAMILY"/>
    <property type="match status" value="1"/>
</dbReference>
<feature type="domain" description="HTH iclR-type" evidence="4">
    <location>
        <begin position="2"/>
        <end position="61"/>
    </location>
</feature>
<evidence type="ECO:0000259" key="4">
    <source>
        <dbReference type="PROSITE" id="PS51077"/>
    </source>
</evidence>
<dbReference type="InterPro" id="IPR014757">
    <property type="entry name" value="Tscrpt_reg_IclR_C"/>
</dbReference>
<accession>A0ABU2NEG0</accession>
<dbReference type="CDD" id="cd00090">
    <property type="entry name" value="HTH_ARSR"/>
    <property type="match status" value="1"/>
</dbReference>
<dbReference type="EMBL" id="JAVREJ010000016">
    <property type="protein sequence ID" value="MDT0352126.1"/>
    <property type="molecule type" value="Genomic_DNA"/>
</dbReference>
<protein>
    <submittedName>
        <fullName evidence="6">IclR family transcriptional regulator</fullName>
    </submittedName>
</protein>
<keyword evidence="7" id="KW-1185">Reference proteome</keyword>
<dbReference type="PROSITE" id="PS51078">
    <property type="entry name" value="ICLR_ED"/>
    <property type="match status" value="1"/>
</dbReference>
<dbReference type="InterPro" id="IPR011991">
    <property type="entry name" value="ArsR-like_HTH"/>
</dbReference>
<evidence type="ECO:0000259" key="5">
    <source>
        <dbReference type="PROSITE" id="PS51078"/>
    </source>
</evidence>
<dbReference type="Pfam" id="PF09339">
    <property type="entry name" value="HTH_IclR"/>
    <property type="match status" value="1"/>
</dbReference>
<evidence type="ECO:0000256" key="2">
    <source>
        <dbReference type="ARBA" id="ARBA00023125"/>
    </source>
</evidence>
<proteinExistence type="predicted"/>
<dbReference type="Gene3D" id="3.30.450.40">
    <property type="match status" value="1"/>
</dbReference>
<feature type="domain" description="IclR-ED" evidence="5">
    <location>
        <begin position="62"/>
        <end position="245"/>
    </location>
</feature>
<dbReference type="InterPro" id="IPR029016">
    <property type="entry name" value="GAF-like_dom_sf"/>
</dbReference>
<dbReference type="Proteomes" id="UP001183202">
    <property type="component" value="Unassembled WGS sequence"/>
</dbReference>
<organism evidence="6 7">
    <name type="scientific">Pseudonocardia charpentierae</name>
    <dbReference type="NCBI Taxonomy" id="3075545"/>
    <lineage>
        <taxon>Bacteria</taxon>
        <taxon>Bacillati</taxon>
        <taxon>Actinomycetota</taxon>
        <taxon>Actinomycetes</taxon>
        <taxon>Pseudonocardiales</taxon>
        <taxon>Pseudonocardiaceae</taxon>
        <taxon>Pseudonocardia</taxon>
    </lineage>
</organism>
<keyword evidence="2" id="KW-0238">DNA-binding</keyword>